<proteinExistence type="predicted"/>
<dbReference type="GO" id="GO:0140359">
    <property type="term" value="F:ABC-type transporter activity"/>
    <property type="evidence" value="ECO:0007669"/>
    <property type="project" value="InterPro"/>
</dbReference>
<dbReference type="InterPro" id="IPR003439">
    <property type="entry name" value="ABC_transporter-like_ATP-bd"/>
</dbReference>
<feature type="transmembrane region" description="Helical" evidence="7">
    <location>
        <begin position="132"/>
        <end position="164"/>
    </location>
</feature>
<dbReference type="PANTHER" id="PTHR24221:SF248">
    <property type="entry name" value="ABC TRANSPORTER TRANSMEMBRANE REGION"/>
    <property type="match status" value="1"/>
</dbReference>
<dbReference type="PROSITE" id="PS50893">
    <property type="entry name" value="ABC_TRANSPORTER_2"/>
    <property type="match status" value="1"/>
</dbReference>
<dbReference type="Pfam" id="PF00664">
    <property type="entry name" value="ABC_membrane"/>
    <property type="match status" value="1"/>
</dbReference>
<evidence type="ECO:0000313" key="11">
    <source>
        <dbReference type="Proteomes" id="UP000706333"/>
    </source>
</evidence>
<gene>
    <name evidence="10" type="ORF">CCR87_11260</name>
</gene>
<feature type="domain" description="ABC transmembrane type-1" evidence="9">
    <location>
        <begin position="9"/>
        <end position="290"/>
    </location>
</feature>
<evidence type="ECO:0000256" key="7">
    <source>
        <dbReference type="SAM" id="Phobius"/>
    </source>
</evidence>
<dbReference type="InterPro" id="IPR027417">
    <property type="entry name" value="P-loop_NTPase"/>
</dbReference>
<dbReference type="InterPro" id="IPR003593">
    <property type="entry name" value="AAA+_ATPase"/>
</dbReference>
<dbReference type="SUPFAM" id="SSF52540">
    <property type="entry name" value="P-loop containing nucleoside triphosphate hydrolases"/>
    <property type="match status" value="1"/>
</dbReference>
<evidence type="ECO:0000256" key="3">
    <source>
        <dbReference type="ARBA" id="ARBA00022741"/>
    </source>
</evidence>
<dbReference type="InterPro" id="IPR036640">
    <property type="entry name" value="ABC1_TM_sf"/>
</dbReference>
<evidence type="ECO:0000256" key="5">
    <source>
        <dbReference type="ARBA" id="ARBA00022989"/>
    </source>
</evidence>
<feature type="transmembrane region" description="Helical" evidence="7">
    <location>
        <begin position="6"/>
        <end position="33"/>
    </location>
</feature>
<dbReference type="Proteomes" id="UP000706333">
    <property type="component" value="Unassembled WGS sequence"/>
</dbReference>
<dbReference type="SMART" id="SM00382">
    <property type="entry name" value="AAA"/>
    <property type="match status" value="1"/>
</dbReference>
<dbReference type="PROSITE" id="PS50929">
    <property type="entry name" value="ABC_TM1F"/>
    <property type="match status" value="1"/>
</dbReference>
<keyword evidence="6 7" id="KW-0472">Membrane</keyword>
<dbReference type="Pfam" id="PF00005">
    <property type="entry name" value="ABC_tran"/>
    <property type="match status" value="1"/>
</dbReference>
<evidence type="ECO:0000259" key="8">
    <source>
        <dbReference type="PROSITE" id="PS50893"/>
    </source>
</evidence>
<reference evidence="10" key="2">
    <citation type="journal article" date="2020" name="Microorganisms">
        <title>Osmotic Adaptation and Compatible Solute Biosynthesis of Phototrophic Bacteria as Revealed from Genome Analyses.</title>
        <authorList>
            <person name="Imhoff J.F."/>
            <person name="Rahn T."/>
            <person name="Kunzel S."/>
            <person name="Keller A."/>
            <person name="Neulinger S.C."/>
        </authorList>
    </citation>
    <scope>NUCLEOTIDE SEQUENCE</scope>
    <source>
        <strain evidence="10">LMG 28126</strain>
    </source>
</reference>
<evidence type="ECO:0000313" key="10">
    <source>
        <dbReference type="EMBL" id="MBK5927896.1"/>
    </source>
</evidence>
<dbReference type="GO" id="GO:0005886">
    <property type="term" value="C:plasma membrane"/>
    <property type="evidence" value="ECO:0007669"/>
    <property type="project" value="UniProtKB-SubCell"/>
</dbReference>
<evidence type="ECO:0000256" key="1">
    <source>
        <dbReference type="ARBA" id="ARBA00004651"/>
    </source>
</evidence>
<dbReference type="EMBL" id="NHSD01000279">
    <property type="protein sequence ID" value="MBK5927896.1"/>
    <property type="molecule type" value="Genomic_DNA"/>
</dbReference>
<evidence type="ECO:0000259" key="9">
    <source>
        <dbReference type="PROSITE" id="PS50929"/>
    </source>
</evidence>
<dbReference type="SUPFAM" id="SSF90123">
    <property type="entry name" value="ABC transporter transmembrane region"/>
    <property type="match status" value="1"/>
</dbReference>
<keyword evidence="3" id="KW-0547">Nucleotide-binding</keyword>
<dbReference type="GO" id="GO:0016887">
    <property type="term" value="F:ATP hydrolysis activity"/>
    <property type="evidence" value="ECO:0007669"/>
    <property type="project" value="InterPro"/>
</dbReference>
<dbReference type="Gene3D" id="3.40.50.300">
    <property type="entry name" value="P-loop containing nucleotide triphosphate hydrolases"/>
    <property type="match status" value="1"/>
</dbReference>
<dbReference type="InterPro" id="IPR011527">
    <property type="entry name" value="ABC1_TM_dom"/>
</dbReference>
<keyword evidence="11" id="KW-1185">Reference proteome</keyword>
<evidence type="ECO:0000256" key="6">
    <source>
        <dbReference type="ARBA" id="ARBA00023136"/>
    </source>
</evidence>
<dbReference type="Gene3D" id="1.20.1560.10">
    <property type="entry name" value="ABC transporter type 1, transmembrane domain"/>
    <property type="match status" value="1"/>
</dbReference>
<keyword evidence="4" id="KW-0067">ATP-binding</keyword>
<name>A0A934TLY5_9RHOB</name>
<dbReference type="InterPro" id="IPR039421">
    <property type="entry name" value="Type_1_exporter"/>
</dbReference>
<evidence type="ECO:0000256" key="4">
    <source>
        <dbReference type="ARBA" id="ARBA00022840"/>
    </source>
</evidence>
<reference evidence="10" key="1">
    <citation type="submission" date="2017-05" db="EMBL/GenBank/DDBJ databases">
        <authorList>
            <person name="Imhoff J.F."/>
            <person name="Rahn T."/>
            <person name="Kuenzel S."/>
            <person name="Neulinger S.C."/>
        </authorList>
    </citation>
    <scope>NUCLEOTIDE SEQUENCE</scope>
    <source>
        <strain evidence="10">LMG 28126</strain>
    </source>
</reference>
<evidence type="ECO:0000256" key="2">
    <source>
        <dbReference type="ARBA" id="ARBA00022692"/>
    </source>
</evidence>
<dbReference type="PANTHER" id="PTHR24221">
    <property type="entry name" value="ATP-BINDING CASSETTE SUB-FAMILY B"/>
    <property type="match status" value="1"/>
</dbReference>
<keyword evidence="2 7" id="KW-0812">Transmembrane</keyword>
<accession>A0A934TLY5</accession>
<comment type="caution">
    <text evidence="10">The sequence shown here is derived from an EMBL/GenBank/DDBJ whole genome shotgun (WGS) entry which is preliminary data.</text>
</comment>
<dbReference type="GO" id="GO:0034040">
    <property type="term" value="F:ATPase-coupled lipid transmembrane transporter activity"/>
    <property type="evidence" value="ECO:0007669"/>
    <property type="project" value="TreeGrafter"/>
</dbReference>
<keyword evidence="5 7" id="KW-1133">Transmembrane helix</keyword>
<feature type="non-terminal residue" evidence="10">
    <location>
        <position position="560"/>
    </location>
</feature>
<feature type="domain" description="ABC transporter" evidence="8">
    <location>
        <begin position="322"/>
        <end position="558"/>
    </location>
</feature>
<sequence length="560" mass="57856">MPSDMGGAAAILLASVGGNLLSLALPLAILQLYDRIIPAAALETLVVLLAGVTVALILEALLTFVRATLIAWAGARHEHAVGQRMFARLMAADPIALRVHGGGVHAERFAAISRIREFRAGQGLAVLADLPFALLFLALILVIGGWVAVIPVAVMAVFAAVLLLHDGAQGRAQRAAEDVRVRQLSFVLETLGRIGAVKAAGLEAPMLRRFERLLRGAARADHDVARGAVTGQVLQASLGGTSMVAVAAGGSLGVMAGEITLGELAACTLLANRALQPLQRVLGLWTGFRQQAQQRAHVAAGLGLPGTRPPGAPALPRLRGAIALDDVTVAGERDGPVILDRVSLSVEAGEILGITGAAGSGKSTLLMVMAGLRCPDLGRVRLDGRHDPWRHAEDSLLGQIVHVSARAPVFAGTLMENMTAFAPDPGARGVAGPRLDRARALDLAERVGLTGLAGRLPNGFNTEVGPGSVHALPHGVAQRIALVRALYGAPRIVLFDAANAALDSGADAMVRALLRDQGGHRTVVIVSQRPSLLAIAGRVLTVSAGRLHATDMSRAGGVAG</sequence>
<feature type="transmembrane region" description="Helical" evidence="7">
    <location>
        <begin position="45"/>
        <end position="65"/>
    </location>
</feature>
<dbReference type="GO" id="GO:0005524">
    <property type="term" value="F:ATP binding"/>
    <property type="evidence" value="ECO:0007669"/>
    <property type="project" value="UniProtKB-KW"/>
</dbReference>
<organism evidence="10 11">
    <name type="scientific">Rhodobaculum claviforme</name>
    <dbReference type="NCBI Taxonomy" id="1549854"/>
    <lineage>
        <taxon>Bacteria</taxon>
        <taxon>Pseudomonadati</taxon>
        <taxon>Pseudomonadota</taxon>
        <taxon>Alphaproteobacteria</taxon>
        <taxon>Rhodobacterales</taxon>
        <taxon>Paracoccaceae</taxon>
        <taxon>Rhodobaculum</taxon>
    </lineage>
</organism>
<protein>
    <submittedName>
        <fullName evidence="10">Uncharacterized protein</fullName>
    </submittedName>
</protein>
<dbReference type="AlphaFoldDB" id="A0A934TLY5"/>
<comment type="subcellular location">
    <subcellularLocation>
        <location evidence="1">Cell membrane</location>
        <topology evidence="1">Multi-pass membrane protein</topology>
    </subcellularLocation>
</comment>